<dbReference type="InterPro" id="IPR016024">
    <property type="entry name" value="ARM-type_fold"/>
</dbReference>
<dbReference type="PROSITE" id="PS50166">
    <property type="entry name" value="IMPORTIN_B_NT"/>
    <property type="match status" value="1"/>
</dbReference>
<keyword evidence="3" id="KW-0539">Nucleus</keyword>
<protein>
    <recommendedName>
        <fullName evidence="5">Importin N-terminal domain-containing protein</fullName>
    </recommendedName>
</protein>
<evidence type="ECO:0000313" key="7">
    <source>
        <dbReference type="Proteomes" id="UP001497512"/>
    </source>
</evidence>
<dbReference type="Proteomes" id="UP001497512">
    <property type="component" value="Chromosome 2"/>
</dbReference>
<dbReference type="Gene3D" id="1.25.10.10">
    <property type="entry name" value="Leucine-rich Repeat Variant"/>
    <property type="match status" value="1"/>
</dbReference>
<dbReference type="PANTHER" id="PTHR10997:SF29">
    <property type="entry name" value="ARM REPEAT SUPERFAMILY PROTEIN"/>
    <property type="match status" value="1"/>
</dbReference>
<keyword evidence="2" id="KW-0813">Transport</keyword>
<feature type="region of interest" description="Disordered" evidence="4">
    <location>
        <begin position="1021"/>
        <end position="1064"/>
    </location>
</feature>
<evidence type="ECO:0000256" key="2">
    <source>
        <dbReference type="ARBA" id="ARBA00022448"/>
    </source>
</evidence>
<dbReference type="InterPro" id="IPR011989">
    <property type="entry name" value="ARM-like"/>
</dbReference>
<feature type="domain" description="Importin N-terminal" evidence="5">
    <location>
        <begin position="39"/>
        <end position="109"/>
    </location>
</feature>
<dbReference type="EMBL" id="OZ019894">
    <property type="protein sequence ID" value="CAK9215948.1"/>
    <property type="molecule type" value="Genomic_DNA"/>
</dbReference>
<sequence>MDAMVEMEDTVGGGEEEEQKIALWLSQTADSQEAAVRTATQHLEAAQQTMPKFASLLLRLSAGGQEKGQRIASATYLKNFLRTHWTEGKLLSPQERLEFRNQLVEVLLRVDGLVLKLLAEAFRLVAVHDFAKQKSWPELVPALKTAIHNSDLVTVPAPSEFKTLNVLIALQTIIKPFQYFVDPTVAREPAPEQLELISKELLAPLHAIFHHLVQEVASSKDQGFAQYDNILLVLCKCFYLATKSHMPPSLLSCLAPWIQDLMVVLDTIVLEKTVDSPDEEPRLKIWKRSLQICCNFVSRHRKHMDKYLPAISSAALKIVIHSLNAKARTFYSKSHKSELSDHPMQERILSLSFDLVSNILETGPGWRLMAPHFSRLLECAIFPALKMKEKDIVLWEEDEEEYLRKNLPSDLEHASGWKEELLMARQSALNLLGLIATAKGPPTAGGVKKGAAMKRKKWGKAKGKDGPGIAGEVLVMPFLSQFTLPPDGALPSSEFVANYFGAVLAYGALHEFLKTQDTEIVATLLQTRIFPLYAMVVPSPYVLANSNWLLGELASCLPEDMNEDVYTALLKALLAPNTGGLSWRPVRASAAGALSSLLQKEYKPRQWLPLLQAAVMGAKMQDEEDATLSLQLLGTAAEAGEDDVAPHVPAITAAVQGEILRHIPPHPEPWPQIVELGFSALASLAQTWDSFEPEEPDEDEDESEALTSWKVGCTGLANTFSHILQQAWLNPSQGEEALTQVAPPPSCLSDTSVLISTILRYTPDLSSAASMKVETLLQVWANLIVDWNAWEEEEDEAVFDAIEEAVALQEKHPMLHFTLAETESTAGLPVVPRSILECFVTFAIGAIESGYPSACWRACHCSHAFLHVSSKSCDGEQVAKDLVPQFTEVASRRLLQLTSPAVPLAKPLILLVSMCFIILPEAVVKILPVGEGDHNVTIKEDTSPGLLQWAEALASLSESESVPGLSLESEMKLAALGLQKVLEYMIQNNMTQDYKKGYTTAHHCLCALLKVTLDLKELLETSETEDDDSSEAGSEDEEEDDTEDDDDADEESEEEHEETEEEFLERYAKTARELQEEAVEEAENGQDEDGHEIELGVLGLVDQEDEVVAFLKAHGKNFVTQLPPLPEDLVTRFQEKFPDCKFYFCSS</sequence>
<evidence type="ECO:0000259" key="5">
    <source>
        <dbReference type="PROSITE" id="PS50166"/>
    </source>
</evidence>
<keyword evidence="7" id="KW-1185">Reference proteome</keyword>
<dbReference type="Pfam" id="PF03810">
    <property type="entry name" value="IBN_N"/>
    <property type="match status" value="1"/>
</dbReference>
<organism evidence="6 7">
    <name type="scientific">Sphagnum troendelagicum</name>
    <dbReference type="NCBI Taxonomy" id="128251"/>
    <lineage>
        <taxon>Eukaryota</taxon>
        <taxon>Viridiplantae</taxon>
        <taxon>Streptophyta</taxon>
        <taxon>Embryophyta</taxon>
        <taxon>Bryophyta</taxon>
        <taxon>Sphagnophytina</taxon>
        <taxon>Sphagnopsida</taxon>
        <taxon>Sphagnales</taxon>
        <taxon>Sphagnaceae</taxon>
        <taxon>Sphagnum</taxon>
    </lineage>
</organism>
<reference evidence="6" key="1">
    <citation type="submission" date="2024-02" db="EMBL/GenBank/DDBJ databases">
        <authorList>
            <consortium name="ELIXIR-Norway"/>
            <consortium name="Elixir Norway"/>
        </authorList>
    </citation>
    <scope>NUCLEOTIDE SEQUENCE</scope>
</reference>
<evidence type="ECO:0000256" key="1">
    <source>
        <dbReference type="ARBA" id="ARBA00004123"/>
    </source>
</evidence>
<proteinExistence type="predicted"/>
<evidence type="ECO:0000256" key="3">
    <source>
        <dbReference type="ARBA" id="ARBA00023242"/>
    </source>
</evidence>
<name>A0ABP0UDC0_9BRYO</name>
<dbReference type="PANTHER" id="PTHR10997">
    <property type="entry name" value="IMPORTIN-7, 8, 11"/>
    <property type="match status" value="1"/>
</dbReference>
<dbReference type="SUPFAM" id="SSF48371">
    <property type="entry name" value="ARM repeat"/>
    <property type="match status" value="1"/>
</dbReference>
<feature type="compositionally biased region" description="Acidic residues" evidence="4">
    <location>
        <begin position="1021"/>
        <end position="1063"/>
    </location>
</feature>
<accession>A0ABP0UDC0</accession>
<evidence type="ECO:0000313" key="6">
    <source>
        <dbReference type="EMBL" id="CAK9215948.1"/>
    </source>
</evidence>
<dbReference type="SMART" id="SM00913">
    <property type="entry name" value="IBN_N"/>
    <property type="match status" value="1"/>
</dbReference>
<comment type="subcellular location">
    <subcellularLocation>
        <location evidence="1">Nucleus</location>
    </subcellularLocation>
</comment>
<gene>
    <name evidence="6" type="ORF">CSSPTR1EN2_LOCUS13097</name>
</gene>
<evidence type="ECO:0000256" key="4">
    <source>
        <dbReference type="SAM" id="MobiDB-lite"/>
    </source>
</evidence>
<dbReference type="InterPro" id="IPR001494">
    <property type="entry name" value="Importin-beta_N"/>
</dbReference>